<comment type="caution">
    <text evidence="10">The sequence shown here is derived from an EMBL/GenBank/DDBJ whole genome shotgun (WGS) entry which is preliminary data.</text>
</comment>
<comment type="function">
    <text evidence="2">Component of the dihydroxyacetone kinase complex, which is responsible for the phosphoenolpyruvate (PEP)-dependent phosphorylation of dihydroxyacetone. DhaM serves as the phosphoryl donor. Is phosphorylated by phosphoenolpyruvate in an EI- and HPr-dependent reaction, and a phosphorelay system on histidine residues finally leads to phosphoryl transfer to DhaL and dihydroxyacetone.</text>
</comment>
<dbReference type="PROSITE" id="PS00369">
    <property type="entry name" value="PTS_HPR_HIS"/>
    <property type="match status" value="1"/>
</dbReference>
<dbReference type="NCBIfam" id="TIGR01003">
    <property type="entry name" value="PTS_HPr_family"/>
    <property type="match status" value="1"/>
</dbReference>
<dbReference type="InterPro" id="IPR035895">
    <property type="entry name" value="HPr-like_sf"/>
</dbReference>
<dbReference type="CDD" id="cd00367">
    <property type="entry name" value="PTS-HPr_like"/>
    <property type="match status" value="1"/>
</dbReference>
<dbReference type="PANTHER" id="PTHR38594">
    <property type="entry name" value="PEP-DEPENDENT DIHYDROXYACETONE KINASE, PHOSPHORYL DONOR SUBUNIT DHAM"/>
    <property type="match status" value="1"/>
</dbReference>
<evidence type="ECO:0000259" key="8">
    <source>
        <dbReference type="PROSITE" id="PS51096"/>
    </source>
</evidence>
<dbReference type="PANTHER" id="PTHR38594:SF1">
    <property type="entry name" value="PEP-DEPENDENT DIHYDROXYACETONE KINASE, PHOSPHORYL DONOR SUBUNIT DHAM"/>
    <property type="match status" value="1"/>
</dbReference>
<evidence type="ECO:0000256" key="2">
    <source>
        <dbReference type="ARBA" id="ARBA00002788"/>
    </source>
</evidence>
<dbReference type="Pfam" id="PF03610">
    <property type="entry name" value="EIIA-man"/>
    <property type="match status" value="1"/>
</dbReference>
<sequence length="266" mass="26333">MTDRWAPVALVLVSHSRALAEGTAEVAAQMAPGVRIVPAGGTDDGGLGASFDRVGAALRDATDDGRSAVVVTDLGSAVLTAEAVLDLMDERVVARVRLADAPFVEGAVAAAVTAHGKADLATVLDSAQAAADTFGPARPVSGTSVAAGAAVGGPAPAGPAPVVPAAAEPRPVDTGVVTQDDGSVRATAVLRNPLGLHARPAALIVRMLAPFDAKVQVDGVNAASVLDLMKLGAVRGDVLTITAQGPQAGEAVERLLVDVAAGFGEV</sequence>
<evidence type="ECO:0000313" key="11">
    <source>
        <dbReference type="Proteomes" id="UP000604241"/>
    </source>
</evidence>
<dbReference type="InterPro" id="IPR039643">
    <property type="entry name" value="DhaM"/>
</dbReference>
<feature type="domain" description="PTS EIIA type-4" evidence="8">
    <location>
        <begin position="7"/>
        <end position="134"/>
    </location>
</feature>
<dbReference type="InterPro" id="IPR036662">
    <property type="entry name" value="PTS_EIIA_man-typ_sf"/>
</dbReference>
<reference evidence="10 11" key="1">
    <citation type="submission" date="2020-08" db="EMBL/GenBank/DDBJ databases">
        <title>A Genomic Blueprint of the Chicken Gut Microbiome.</title>
        <authorList>
            <person name="Gilroy R."/>
            <person name="Ravi A."/>
            <person name="Getino M."/>
            <person name="Pursley I."/>
            <person name="Horton D.L."/>
            <person name="Alikhan N.-F."/>
            <person name="Baker D."/>
            <person name="Gharbi K."/>
            <person name="Hall N."/>
            <person name="Watson M."/>
            <person name="Adriaenssens E.M."/>
            <person name="Foster-Nyarko E."/>
            <person name="Jarju S."/>
            <person name="Secka A."/>
            <person name="Antonio M."/>
            <person name="Oren A."/>
            <person name="Chaudhuri R."/>
            <person name="La Ragione R.M."/>
            <person name="Hildebrand F."/>
            <person name="Pallen M.J."/>
        </authorList>
    </citation>
    <scope>NUCLEOTIDE SEQUENCE [LARGE SCALE GENOMIC DNA]</scope>
    <source>
        <strain evidence="10 11">Sa3CUA2</strain>
    </source>
</reference>
<gene>
    <name evidence="10" type="primary">dhaM</name>
    <name evidence="10" type="ORF">H9657_14285</name>
</gene>
<evidence type="ECO:0000256" key="6">
    <source>
        <dbReference type="ARBA" id="ARBA00022679"/>
    </source>
</evidence>
<dbReference type="NCBIfam" id="TIGR02364">
    <property type="entry name" value="dha_pts"/>
    <property type="match status" value="1"/>
</dbReference>
<dbReference type="SUPFAM" id="SSF53062">
    <property type="entry name" value="PTS system fructose IIA component-like"/>
    <property type="match status" value="1"/>
</dbReference>
<dbReference type="InterPro" id="IPR000032">
    <property type="entry name" value="HPr-like"/>
</dbReference>
<dbReference type="Proteomes" id="UP000604241">
    <property type="component" value="Unassembled WGS sequence"/>
</dbReference>
<evidence type="ECO:0000256" key="5">
    <source>
        <dbReference type="ARBA" id="ARBA00020422"/>
    </source>
</evidence>
<dbReference type="EC" id="2.7.1.121" evidence="4"/>
<dbReference type="EMBL" id="JACSQV010000012">
    <property type="protein sequence ID" value="MBD7919438.1"/>
    <property type="molecule type" value="Genomic_DNA"/>
</dbReference>
<comment type="subunit">
    <text evidence="7">Homodimer. The dihydroxyacetone kinase complex is composed of a homodimer of DhaM, a homodimer of DhaK and the subunit DhaL.</text>
</comment>
<evidence type="ECO:0000256" key="7">
    <source>
        <dbReference type="ARBA" id="ARBA00046577"/>
    </source>
</evidence>
<name>A0ABR8QG84_9CELL</name>
<protein>
    <recommendedName>
        <fullName evidence="5">Phosphocarrier protein HPr</fullName>
        <ecNumber evidence="4">2.7.1.121</ecNumber>
    </recommendedName>
</protein>
<keyword evidence="6" id="KW-0808">Transferase</keyword>
<dbReference type="InterPro" id="IPR001020">
    <property type="entry name" value="PTS_HPr_His_P_site"/>
</dbReference>
<dbReference type="Gene3D" id="3.40.50.510">
    <property type="entry name" value="Phosphotransferase system, mannose-type IIA component"/>
    <property type="match status" value="1"/>
</dbReference>
<comment type="function">
    <text evidence="3">General (non sugar-specific) component of the phosphoenolpyruvate-dependent sugar phosphotransferase system (sugar PTS). This major carbohydrate active-transport system catalyzes the phosphorylation of incoming sugar substrates concomitantly with their translocation across the cell membrane. The phosphoryl group from phosphoenolpyruvate (PEP) is transferred to the phosphoryl carrier protein HPr by enzyme I. Phospho-HPr then transfers it to the PTS EIIA domain.</text>
</comment>
<evidence type="ECO:0000256" key="4">
    <source>
        <dbReference type="ARBA" id="ARBA00012095"/>
    </source>
</evidence>
<dbReference type="PRINTS" id="PR00107">
    <property type="entry name" value="PHOSPHOCPHPR"/>
</dbReference>
<dbReference type="InterPro" id="IPR004701">
    <property type="entry name" value="PTS_EIIA_man-typ"/>
</dbReference>
<dbReference type="PROSITE" id="PS51096">
    <property type="entry name" value="PTS_EIIA_TYPE_4"/>
    <property type="match status" value="1"/>
</dbReference>
<dbReference type="SUPFAM" id="SSF55594">
    <property type="entry name" value="HPr-like"/>
    <property type="match status" value="1"/>
</dbReference>
<keyword evidence="10" id="KW-0418">Kinase</keyword>
<dbReference type="Gene3D" id="3.30.1340.10">
    <property type="entry name" value="HPr-like"/>
    <property type="match status" value="1"/>
</dbReference>
<evidence type="ECO:0000256" key="1">
    <source>
        <dbReference type="ARBA" id="ARBA00001113"/>
    </source>
</evidence>
<dbReference type="GO" id="GO:0016301">
    <property type="term" value="F:kinase activity"/>
    <property type="evidence" value="ECO:0007669"/>
    <property type="project" value="UniProtKB-KW"/>
</dbReference>
<comment type="catalytic activity">
    <reaction evidence="1">
        <text>dihydroxyacetone + phosphoenolpyruvate = dihydroxyacetone phosphate + pyruvate</text>
        <dbReference type="Rhea" id="RHEA:18381"/>
        <dbReference type="ChEBI" id="CHEBI:15361"/>
        <dbReference type="ChEBI" id="CHEBI:16016"/>
        <dbReference type="ChEBI" id="CHEBI:57642"/>
        <dbReference type="ChEBI" id="CHEBI:58702"/>
        <dbReference type="EC" id="2.7.1.121"/>
    </reaction>
</comment>
<keyword evidence="11" id="KW-1185">Reference proteome</keyword>
<feature type="domain" description="HPr" evidence="9">
    <location>
        <begin position="183"/>
        <end position="266"/>
    </location>
</feature>
<dbReference type="InterPro" id="IPR012844">
    <property type="entry name" value="DhaM_N"/>
</dbReference>
<evidence type="ECO:0000313" key="10">
    <source>
        <dbReference type="EMBL" id="MBD7919438.1"/>
    </source>
</evidence>
<evidence type="ECO:0000256" key="3">
    <source>
        <dbReference type="ARBA" id="ARBA00003681"/>
    </source>
</evidence>
<dbReference type="Pfam" id="PF00381">
    <property type="entry name" value="PTS-HPr"/>
    <property type="match status" value="1"/>
</dbReference>
<dbReference type="PROSITE" id="PS51350">
    <property type="entry name" value="PTS_HPR_DOM"/>
    <property type="match status" value="1"/>
</dbReference>
<evidence type="ECO:0000259" key="9">
    <source>
        <dbReference type="PROSITE" id="PS51350"/>
    </source>
</evidence>
<proteinExistence type="predicted"/>
<accession>A0ABR8QG84</accession>
<organism evidence="10 11">
    <name type="scientific">Cellulomonas avistercoris</name>
    <dbReference type="NCBI Taxonomy" id="2762242"/>
    <lineage>
        <taxon>Bacteria</taxon>
        <taxon>Bacillati</taxon>
        <taxon>Actinomycetota</taxon>
        <taxon>Actinomycetes</taxon>
        <taxon>Micrococcales</taxon>
        <taxon>Cellulomonadaceae</taxon>
        <taxon>Cellulomonas</taxon>
    </lineage>
</organism>